<dbReference type="RefSeq" id="WP_229797106.1">
    <property type="nucleotide sequence ID" value="NZ_BMYR01000016.1"/>
</dbReference>
<dbReference type="SUPFAM" id="SSF81606">
    <property type="entry name" value="PP2C-like"/>
    <property type="match status" value="1"/>
</dbReference>
<comment type="caution">
    <text evidence="2">The sequence shown here is derived from an EMBL/GenBank/DDBJ whole genome shotgun (WGS) entry which is preliminary data.</text>
</comment>
<accession>A0ABQ2WWK4</accession>
<name>A0ABQ2WWK4_9ALTE</name>
<reference evidence="3" key="1">
    <citation type="journal article" date="2019" name="Int. J. Syst. Evol. Microbiol.">
        <title>The Global Catalogue of Microorganisms (GCM) 10K type strain sequencing project: providing services to taxonomists for standard genome sequencing and annotation.</title>
        <authorList>
            <consortium name="The Broad Institute Genomics Platform"/>
            <consortium name="The Broad Institute Genome Sequencing Center for Infectious Disease"/>
            <person name="Wu L."/>
            <person name="Ma J."/>
        </authorList>
    </citation>
    <scope>NUCLEOTIDE SEQUENCE [LARGE SCALE GENOMIC DNA]</scope>
    <source>
        <strain evidence="3">KCTC 23723</strain>
    </source>
</reference>
<dbReference type="Proteomes" id="UP000634667">
    <property type="component" value="Unassembled WGS sequence"/>
</dbReference>
<gene>
    <name evidence="2" type="ORF">GCM10008111_30440</name>
</gene>
<organism evidence="2 3">
    <name type="scientific">Alishewanella tabrizica</name>
    <dbReference type="NCBI Taxonomy" id="671278"/>
    <lineage>
        <taxon>Bacteria</taxon>
        <taxon>Pseudomonadati</taxon>
        <taxon>Pseudomonadota</taxon>
        <taxon>Gammaproteobacteria</taxon>
        <taxon>Alteromonadales</taxon>
        <taxon>Alteromonadaceae</taxon>
        <taxon>Alishewanella</taxon>
    </lineage>
</organism>
<dbReference type="EMBL" id="BMYR01000016">
    <property type="protein sequence ID" value="GGW72266.1"/>
    <property type="molecule type" value="Genomic_DNA"/>
</dbReference>
<protein>
    <submittedName>
        <fullName evidence="2">Protein phosphatase</fullName>
    </submittedName>
</protein>
<evidence type="ECO:0000313" key="3">
    <source>
        <dbReference type="Proteomes" id="UP000634667"/>
    </source>
</evidence>
<dbReference type="Pfam" id="PF13672">
    <property type="entry name" value="PP2C_2"/>
    <property type="match status" value="1"/>
</dbReference>
<feature type="domain" description="PPM-type phosphatase" evidence="1">
    <location>
        <begin position="18"/>
        <end position="225"/>
    </location>
</feature>
<dbReference type="InterPro" id="IPR001932">
    <property type="entry name" value="PPM-type_phosphatase-like_dom"/>
</dbReference>
<dbReference type="Gene3D" id="3.60.40.10">
    <property type="entry name" value="PPM-type phosphatase domain"/>
    <property type="match status" value="1"/>
</dbReference>
<proteinExistence type="predicted"/>
<evidence type="ECO:0000313" key="2">
    <source>
        <dbReference type="EMBL" id="GGW72266.1"/>
    </source>
</evidence>
<keyword evidence="3" id="KW-1185">Reference proteome</keyword>
<evidence type="ECO:0000259" key="1">
    <source>
        <dbReference type="Pfam" id="PF13672"/>
    </source>
</evidence>
<sequence>MMMSGNTPAWRGLGDSDIGPLHLRLGLPNQDAYYLELEKEPLLITVSDGLGSKHLSQLGAQAVSRAVVKLAQYCVDKSEIEPLSLLKLFHDFWLEELQDIDVEQCRCTALFAIVLGEQTFIAQLGDGDCCIITSKQIVGEQQVRFLTDKDDDLFANQTYSLGNKFQASQWQFCLQPTAELDACFLVTDGIADDLALEHRASFYLELLRQYRQLSDDDVKEDVRGWISQWPVAGHSDDKSIAALYR</sequence>
<dbReference type="InterPro" id="IPR036457">
    <property type="entry name" value="PPM-type-like_dom_sf"/>
</dbReference>